<dbReference type="EMBL" id="ML119690">
    <property type="protein sequence ID" value="RPA80256.1"/>
    <property type="molecule type" value="Genomic_DNA"/>
</dbReference>
<dbReference type="AlphaFoldDB" id="A0A3N4I4D8"/>
<name>A0A3N4I4D8_ASCIM</name>
<evidence type="ECO:0000313" key="2">
    <source>
        <dbReference type="EMBL" id="RPA80256.1"/>
    </source>
</evidence>
<evidence type="ECO:0000256" key="1">
    <source>
        <dbReference type="SAM" id="MobiDB-lite"/>
    </source>
</evidence>
<evidence type="ECO:0000313" key="3">
    <source>
        <dbReference type="Proteomes" id="UP000275078"/>
    </source>
</evidence>
<sequence length="232" mass="25954">MQLTETVTFSLYWLDSVYYRFGNWVRPPLCGLNLKSLFEKHSSFDIEVAAHTLLDWRRGHPLPLPVPFSKLQETIRLEKARDSHMRTGKKECGREDDVDHDIAAEDLRRIDVRRNRELAAKESALDGKQGDVGVRNQQGENGGMEGGAREVRLESASTATRVLGIREQRLIANMELVLRRVVELLNAPEEVQSISAVLDSGGVVTISREGLDDNMLGLLGGFWGFLGKGKAE</sequence>
<organism evidence="2 3">
    <name type="scientific">Ascobolus immersus RN42</name>
    <dbReference type="NCBI Taxonomy" id="1160509"/>
    <lineage>
        <taxon>Eukaryota</taxon>
        <taxon>Fungi</taxon>
        <taxon>Dikarya</taxon>
        <taxon>Ascomycota</taxon>
        <taxon>Pezizomycotina</taxon>
        <taxon>Pezizomycetes</taxon>
        <taxon>Pezizales</taxon>
        <taxon>Ascobolaceae</taxon>
        <taxon>Ascobolus</taxon>
    </lineage>
</organism>
<protein>
    <submittedName>
        <fullName evidence="2">Uncharacterized protein</fullName>
    </submittedName>
</protein>
<dbReference type="Proteomes" id="UP000275078">
    <property type="component" value="Unassembled WGS sequence"/>
</dbReference>
<feature type="region of interest" description="Disordered" evidence="1">
    <location>
        <begin position="123"/>
        <end position="147"/>
    </location>
</feature>
<reference evidence="2 3" key="1">
    <citation type="journal article" date="2018" name="Nat. Ecol. Evol.">
        <title>Pezizomycetes genomes reveal the molecular basis of ectomycorrhizal truffle lifestyle.</title>
        <authorList>
            <person name="Murat C."/>
            <person name="Payen T."/>
            <person name="Noel B."/>
            <person name="Kuo A."/>
            <person name="Morin E."/>
            <person name="Chen J."/>
            <person name="Kohler A."/>
            <person name="Krizsan K."/>
            <person name="Balestrini R."/>
            <person name="Da Silva C."/>
            <person name="Montanini B."/>
            <person name="Hainaut M."/>
            <person name="Levati E."/>
            <person name="Barry K.W."/>
            <person name="Belfiori B."/>
            <person name="Cichocki N."/>
            <person name="Clum A."/>
            <person name="Dockter R.B."/>
            <person name="Fauchery L."/>
            <person name="Guy J."/>
            <person name="Iotti M."/>
            <person name="Le Tacon F."/>
            <person name="Lindquist E.A."/>
            <person name="Lipzen A."/>
            <person name="Malagnac F."/>
            <person name="Mello A."/>
            <person name="Molinier V."/>
            <person name="Miyauchi S."/>
            <person name="Poulain J."/>
            <person name="Riccioni C."/>
            <person name="Rubini A."/>
            <person name="Sitrit Y."/>
            <person name="Splivallo R."/>
            <person name="Traeger S."/>
            <person name="Wang M."/>
            <person name="Zifcakova L."/>
            <person name="Wipf D."/>
            <person name="Zambonelli A."/>
            <person name="Paolocci F."/>
            <person name="Nowrousian M."/>
            <person name="Ottonello S."/>
            <person name="Baldrian P."/>
            <person name="Spatafora J.W."/>
            <person name="Henrissat B."/>
            <person name="Nagy L.G."/>
            <person name="Aury J.M."/>
            <person name="Wincker P."/>
            <person name="Grigoriev I.V."/>
            <person name="Bonfante P."/>
            <person name="Martin F.M."/>
        </authorList>
    </citation>
    <scope>NUCLEOTIDE SEQUENCE [LARGE SCALE GENOMIC DNA]</scope>
    <source>
        <strain evidence="2 3">RN42</strain>
    </source>
</reference>
<gene>
    <name evidence="2" type="ORF">BJ508DRAFT_307640</name>
</gene>
<keyword evidence="3" id="KW-1185">Reference proteome</keyword>
<proteinExistence type="predicted"/>
<accession>A0A3N4I4D8</accession>